<organism evidence="2 3">
    <name type="scientific">Dovyalis caffra</name>
    <dbReference type="NCBI Taxonomy" id="77055"/>
    <lineage>
        <taxon>Eukaryota</taxon>
        <taxon>Viridiplantae</taxon>
        <taxon>Streptophyta</taxon>
        <taxon>Embryophyta</taxon>
        <taxon>Tracheophyta</taxon>
        <taxon>Spermatophyta</taxon>
        <taxon>Magnoliopsida</taxon>
        <taxon>eudicotyledons</taxon>
        <taxon>Gunneridae</taxon>
        <taxon>Pentapetalae</taxon>
        <taxon>rosids</taxon>
        <taxon>fabids</taxon>
        <taxon>Malpighiales</taxon>
        <taxon>Salicaceae</taxon>
        <taxon>Flacourtieae</taxon>
        <taxon>Dovyalis</taxon>
    </lineage>
</organism>
<dbReference type="AlphaFoldDB" id="A0AAV1R404"/>
<evidence type="ECO:0000313" key="3">
    <source>
        <dbReference type="Proteomes" id="UP001314170"/>
    </source>
</evidence>
<dbReference type="EMBL" id="CAWUPB010000851">
    <property type="protein sequence ID" value="CAK7327174.1"/>
    <property type="molecule type" value="Genomic_DNA"/>
</dbReference>
<sequence length="66" mass="7133">PTEILGFSPDPTGTNCRPGTKAGDGFGFFSTILELVASVLLPTLSSWIFILKAKKFFPTLQAITWS</sequence>
<feature type="non-terminal residue" evidence="2">
    <location>
        <position position="66"/>
    </location>
</feature>
<keyword evidence="1" id="KW-0472">Membrane</keyword>
<evidence type="ECO:0000313" key="2">
    <source>
        <dbReference type="EMBL" id="CAK7327174.1"/>
    </source>
</evidence>
<accession>A0AAV1R404</accession>
<dbReference type="Proteomes" id="UP001314170">
    <property type="component" value="Unassembled WGS sequence"/>
</dbReference>
<name>A0AAV1R404_9ROSI</name>
<keyword evidence="3" id="KW-1185">Reference proteome</keyword>
<feature type="transmembrane region" description="Helical" evidence="1">
    <location>
        <begin position="28"/>
        <end position="51"/>
    </location>
</feature>
<gene>
    <name evidence="2" type="ORF">DCAF_LOCUS4881</name>
</gene>
<keyword evidence="1" id="KW-1133">Transmembrane helix</keyword>
<comment type="caution">
    <text evidence="2">The sequence shown here is derived from an EMBL/GenBank/DDBJ whole genome shotgun (WGS) entry which is preliminary data.</text>
</comment>
<protein>
    <submittedName>
        <fullName evidence="2">Uncharacterized protein</fullName>
    </submittedName>
</protein>
<reference evidence="2 3" key="1">
    <citation type="submission" date="2024-01" db="EMBL/GenBank/DDBJ databases">
        <authorList>
            <person name="Waweru B."/>
        </authorList>
    </citation>
    <scope>NUCLEOTIDE SEQUENCE [LARGE SCALE GENOMIC DNA]</scope>
</reference>
<feature type="non-terminal residue" evidence="2">
    <location>
        <position position="1"/>
    </location>
</feature>
<keyword evidence="1" id="KW-0812">Transmembrane</keyword>
<evidence type="ECO:0000256" key="1">
    <source>
        <dbReference type="SAM" id="Phobius"/>
    </source>
</evidence>
<proteinExistence type="predicted"/>